<dbReference type="Proteomes" id="UP000186098">
    <property type="component" value="Unassembled WGS sequence"/>
</dbReference>
<protein>
    <submittedName>
        <fullName evidence="1">Uncharacterized protein</fullName>
    </submittedName>
</protein>
<organism evidence="1 2">
    <name type="scientific">Phaeovulum vinaykumarii</name>
    <dbReference type="NCBI Taxonomy" id="407234"/>
    <lineage>
        <taxon>Bacteria</taxon>
        <taxon>Pseudomonadati</taxon>
        <taxon>Pseudomonadota</taxon>
        <taxon>Alphaproteobacteria</taxon>
        <taxon>Rhodobacterales</taxon>
        <taxon>Paracoccaceae</taxon>
        <taxon>Phaeovulum</taxon>
    </lineage>
</organism>
<evidence type="ECO:0000313" key="2">
    <source>
        <dbReference type="Proteomes" id="UP000186098"/>
    </source>
</evidence>
<accession>A0A1N7N2B2</accession>
<name>A0A1N7N2B2_9RHOB</name>
<evidence type="ECO:0000313" key="1">
    <source>
        <dbReference type="EMBL" id="SIS92474.1"/>
    </source>
</evidence>
<sequence>MSRPERTIIALDHVDAQRFARSLKAAGDRVLFFEEARSWSEIRRLMRQGTGTLVVLGARPPDKAAVRHLGPRADQVVILQHAINRRRSFRELPPGYFRANFRKLVYWSLFSLLCKLVPRRAAPPTHVYHFTPDYRDEWAGALGEGTFSDTPCPRPDPSRFGTMADIPVSDAPVAWQLVDEPFTQTLGISRAQERKLFEMILDVTTQTDDGPIMVKPHPRSQPGKYDFSPRFVTGETLYSHPGAVIGYRSGLLDYPFATDRQLTIEVDGETFRLQSSIRETNHEQCGTYLNVVERDLAAKGY</sequence>
<proteinExistence type="predicted"/>
<reference evidence="2" key="1">
    <citation type="submission" date="2017-01" db="EMBL/GenBank/DDBJ databases">
        <authorList>
            <person name="Varghese N."/>
            <person name="Submissions S."/>
        </authorList>
    </citation>
    <scope>NUCLEOTIDE SEQUENCE [LARGE SCALE GENOMIC DNA]</scope>
    <source>
        <strain evidence="2">DSM 18714</strain>
    </source>
</reference>
<dbReference type="EMBL" id="FTOM01000014">
    <property type="protein sequence ID" value="SIS92474.1"/>
    <property type="molecule type" value="Genomic_DNA"/>
</dbReference>
<keyword evidence="2" id="KW-1185">Reference proteome</keyword>
<dbReference type="STRING" id="407234.SAMN05421795_11418"/>
<dbReference type="AlphaFoldDB" id="A0A1N7N2B2"/>
<dbReference type="RefSeq" id="WP_076367880.1">
    <property type="nucleotide sequence ID" value="NZ_FTOM01000014.1"/>
</dbReference>
<gene>
    <name evidence="1" type="ORF">SAMN05421795_11418</name>
</gene>